<evidence type="ECO:0000256" key="1">
    <source>
        <dbReference type="SAM" id="MobiDB-lite"/>
    </source>
</evidence>
<sequence>MCCAIGALLGMSSAVISDVIMTRCSSGAALTAGTGCEERLGASGMTDGTTPRVPITSTATRHVPGPGEPPRRGPNPATDRAMVLLIGWAMLVTVGSGLFMRTRPRREPEPPGPTNTPSRTHVSVPTQRAYRRVGPRQLTSPLLDRR</sequence>
<evidence type="ECO:0008006" key="5">
    <source>
        <dbReference type="Google" id="ProtNLM"/>
    </source>
</evidence>
<keyword evidence="2" id="KW-0812">Transmembrane</keyword>
<reference evidence="4" key="1">
    <citation type="journal article" date="2019" name="Int. J. Syst. Evol. Microbiol.">
        <title>The Global Catalogue of Microorganisms (GCM) 10K type strain sequencing project: providing services to taxonomists for standard genome sequencing and annotation.</title>
        <authorList>
            <consortium name="The Broad Institute Genomics Platform"/>
            <consortium name="The Broad Institute Genome Sequencing Center for Infectious Disease"/>
            <person name="Wu L."/>
            <person name="Ma J."/>
        </authorList>
    </citation>
    <scope>NUCLEOTIDE SEQUENCE [LARGE SCALE GENOMIC DNA]</scope>
    <source>
        <strain evidence="4">JCM 18303</strain>
    </source>
</reference>
<dbReference type="Proteomes" id="UP001428817">
    <property type="component" value="Unassembled WGS sequence"/>
</dbReference>
<feature type="region of interest" description="Disordered" evidence="1">
    <location>
        <begin position="40"/>
        <end position="78"/>
    </location>
</feature>
<feature type="region of interest" description="Disordered" evidence="1">
    <location>
        <begin position="100"/>
        <end position="146"/>
    </location>
</feature>
<evidence type="ECO:0000313" key="3">
    <source>
        <dbReference type="EMBL" id="GAA5160923.1"/>
    </source>
</evidence>
<feature type="transmembrane region" description="Helical" evidence="2">
    <location>
        <begin position="81"/>
        <end position="100"/>
    </location>
</feature>
<keyword evidence="2" id="KW-0472">Membrane</keyword>
<protein>
    <recommendedName>
        <fullName evidence="5">LPXTG cell wall anchor domain-containing protein</fullName>
    </recommendedName>
</protein>
<organism evidence="3 4">
    <name type="scientific">Pseudonocardia eucalypti</name>
    <dbReference type="NCBI Taxonomy" id="648755"/>
    <lineage>
        <taxon>Bacteria</taxon>
        <taxon>Bacillati</taxon>
        <taxon>Actinomycetota</taxon>
        <taxon>Actinomycetes</taxon>
        <taxon>Pseudonocardiales</taxon>
        <taxon>Pseudonocardiaceae</taxon>
        <taxon>Pseudonocardia</taxon>
    </lineage>
</organism>
<comment type="caution">
    <text evidence="3">The sequence shown here is derived from an EMBL/GenBank/DDBJ whole genome shotgun (WGS) entry which is preliminary data.</text>
</comment>
<dbReference type="EMBL" id="BAABJP010000021">
    <property type="protein sequence ID" value="GAA5160923.1"/>
    <property type="molecule type" value="Genomic_DNA"/>
</dbReference>
<accession>A0ABP9QF56</accession>
<keyword evidence="2" id="KW-1133">Transmembrane helix</keyword>
<evidence type="ECO:0000313" key="4">
    <source>
        <dbReference type="Proteomes" id="UP001428817"/>
    </source>
</evidence>
<gene>
    <name evidence="3" type="ORF">GCM10023321_44390</name>
</gene>
<name>A0ABP9QF56_9PSEU</name>
<keyword evidence="4" id="KW-1185">Reference proteome</keyword>
<evidence type="ECO:0000256" key="2">
    <source>
        <dbReference type="SAM" id="Phobius"/>
    </source>
</evidence>
<proteinExistence type="predicted"/>